<dbReference type="Gramene" id="KOM58410">
    <property type="protein sequence ID" value="KOM58410"/>
    <property type="gene ID" value="LR48_Vigan11g144400"/>
</dbReference>
<dbReference type="Proteomes" id="UP000053144">
    <property type="component" value="Chromosome 11"/>
</dbReference>
<name>A0A0L9VTL0_PHAAN</name>
<evidence type="ECO:0000313" key="2">
    <source>
        <dbReference type="Proteomes" id="UP000053144"/>
    </source>
</evidence>
<organism evidence="1 2">
    <name type="scientific">Phaseolus angularis</name>
    <name type="common">Azuki bean</name>
    <name type="synonym">Vigna angularis</name>
    <dbReference type="NCBI Taxonomy" id="3914"/>
    <lineage>
        <taxon>Eukaryota</taxon>
        <taxon>Viridiplantae</taxon>
        <taxon>Streptophyta</taxon>
        <taxon>Embryophyta</taxon>
        <taxon>Tracheophyta</taxon>
        <taxon>Spermatophyta</taxon>
        <taxon>Magnoliopsida</taxon>
        <taxon>eudicotyledons</taxon>
        <taxon>Gunneridae</taxon>
        <taxon>Pentapetalae</taxon>
        <taxon>rosids</taxon>
        <taxon>fabids</taxon>
        <taxon>Fabales</taxon>
        <taxon>Fabaceae</taxon>
        <taxon>Papilionoideae</taxon>
        <taxon>50 kb inversion clade</taxon>
        <taxon>NPAAA clade</taxon>
        <taxon>indigoferoid/millettioid clade</taxon>
        <taxon>Phaseoleae</taxon>
        <taxon>Vigna</taxon>
    </lineage>
</organism>
<dbReference type="AlphaFoldDB" id="A0A0L9VTL0"/>
<dbReference type="EMBL" id="CM003381">
    <property type="protein sequence ID" value="KOM58410.1"/>
    <property type="molecule type" value="Genomic_DNA"/>
</dbReference>
<gene>
    <name evidence="1" type="ORF">LR48_Vigan11g144400</name>
</gene>
<reference evidence="2" key="1">
    <citation type="journal article" date="2015" name="Proc. Natl. Acad. Sci. U.S.A.">
        <title>Genome sequencing of adzuki bean (Vigna angularis) provides insight into high starch and low fat accumulation and domestication.</title>
        <authorList>
            <person name="Yang K."/>
            <person name="Tian Z."/>
            <person name="Chen C."/>
            <person name="Luo L."/>
            <person name="Zhao B."/>
            <person name="Wang Z."/>
            <person name="Yu L."/>
            <person name="Li Y."/>
            <person name="Sun Y."/>
            <person name="Li W."/>
            <person name="Chen Y."/>
            <person name="Li Y."/>
            <person name="Zhang Y."/>
            <person name="Ai D."/>
            <person name="Zhao J."/>
            <person name="Shang C."/>
            <person name="Ma Y."/>
            <person name="Wu B."/>
            <person name="Wang M."/>
            <person name="Gao L."/>
            <person name="Sun D."/>
            <person name="Zhang P."/>
            <person name="Guo F."/>
            <person name="Wang W."/>
            <person name="Li Y."/>
            <person name="Wang J."/>
            <person name="Varshney R.K."/>
            <person name="Wang J."/>
            <person name="Ling H.Q."/>
            <person name="Wan P."/>
        </authorList>
    </citation>
    <scope>NUCLEOTIDE SEQUENCE</scope>
    <source>
        <strain evidence="2">cv. Jingnong 6</strain>
    </source>
</reference>
<proteinExistence type="predicted"/>
<sequence length="328" mass="37900">MASSSSCRGKRAAPMIRHAVAAAVLFLLWAMCFYWTKLLLERDWSELHACLAGVLDGGSCCRNRINWLVDVGDSWTVPSLISVVLFHPSRDQQKCLVYQGLAKSIEREGDYYPDLNAIAGFHPEGLKSHQGILGINKMAIYKNCLRIHDEPRDFALFRGGGMKRDERLFISDHMVKVHKQRIYHLLYVVFISKVLRHYYIDLTNEVTMSCSKKNMIEKLALHHMGLRKNENGWVFKDEHVVIVEEAEPLNVDKSEYKLMPQSEFEKFVVDQFKRKSTKLSKIHKSLTRIHRKLDEALEIDAFKGTSEDDTNDIEDQTEDEFIEISYSD</sequence>
<protein>
    <submittedName>
        <fullName evidence="1">Uncharacterized protein</fullName>
    </submittedName>
</protein>
<evidence type="ECO:0000313" key="1">
    <source>
        <dbReference type="EMBL" id="KOM58410.1"/>
    </source>
</evidence>
<accession>A0A0L9VTL0</accession>